<evidence type="ECO:0000256" key="1">
    <source>
        <dbReference type="SAM" id="MobiDB-lite"/>
    </source>
</evidence>
<sequence>MAKQPPQWYREFRAWSARISIHTQYFSADEKLQLCLLIINLIRQALHIYETVKVTPEDGWQPDRQSEFSQFYVARTTLSDFDRRWWSLQRSREDVTRLLDDLLDYKMTFLTVSKQLGVEFPEKLRQFESKYNDPAFDPYAPPPLPSPPTSPPHPSYQKTPVVRHHASPPAPFASGPAPLSNMRDFNTARPDPRANTTMPRPQAGYHGHGARLAPPPAHLLATGTVTAPRQPRQRATSDARPPPGFMGPPHSRLVFEGEDDDEDEAVPLDKASMFKKGHKSKRDGPSLSAVGAGLGKLFGRRSSKDSHSSKGNSQPSPDTTPPSSTNSRQSSLRQGYAQFPPVNPRAQAPYIARPLSPSRSAYDLRSFASPPQSYDEQVARHLHQQLNGPSGTNRRTRQQVTTTWQTGAGASANVAGSSSDEEDDAEEEEEVDPRYYGHGRYYPPPRGGPPPPGAGGSGSGAGSTSRRLFQ</sequence>
<dbReference type="Proteomes" id="UP000077266">
    <property type="component" value="Unassembled WGS sequence"/>
</dbReference>
<feature type="compositionally biased region" description="Acidic residues" evidence="1">
    <location>
        <begin position="256"/>
        <end position="266"/>
    </location>
</feature>
<organism evidence="2 3">
    <name type="scientific">Exidia glandulosa HHB12029</name>
    <dbReference type="NCBI Taxonomy" id="1314781"/>
    <lineage>
        <taxon>Eukaryota</taxon>
        <taxon>Fungi</taxon>
        <taxon>Dikarya</taxon>
        <taxon>Basidiomycota</taxon>
        <taxon>Agaricomycotina</taxon>
        <taxon>Agaricomycetes</taxon>
        <taxon>Auriculariales</taxon>
        <taxon>Exidiaceae</taxon>
        <taxon>Exidia</taxon>
    </lineage>
</organism>
<evidence type="ECO:0000313" key="3">
    <source>
        <dbReference type="Proteomes" id="UP000077266"/>
    </source>
</evidence>
<feature type="compositionally biased region" description="Low complexity" evidence="1">
    <location>
        <begin position="309"/>
        <end position="325"/>
    </location>
</feature>
<protein>
    <submittedName>
        <fullName evidence="2">Uncharacterized protein</fullName>
    </submittedName>
</protein>
<dbReference type="AlphaFoldDB" id="A0A165NTL4"/>
<feature type="compositionally biased region" description="Pro residues" evidence="1">
    <location>
        <begin position="139"/>
        <end position="154"/>
    </location>
</feature>
<evidence type="ECO:0000313" key="2">
    <source>
        <dbReference type="EMBL" id="KZW01202.1"/>
    </source>
</evidence>
<feature type="compositionally biased region" description="Acidic residues" evidence="1">
    <location>
        <begin position="419"/>
        <end position="431"/>
    </location>
</feature>
<feature type="region of interest" description="Disordered" evidence="1">
    <location>
        <begin position="132"/>
        <end position="470"/>
    </location>
</feature>
<feature type="compositionally biased region" description="Pro residues" evidence="1">
    <location>
        <begin position="442"/>
        <end position="453"/>
    </location>
</feature>
<name>A0A165NTL4_EXIGL</name>
<gene>
    <name evidence="2" type="ORF">EXIGLDRAFT_830168</name>
</gene>
<dbReference type="EMBL" id="KV425895">
    <property type="protein sequence ID" value="KZW01202.1"/>
    <property type="molecule type" value="Genomic_DNA"/>
</dbReference>
<accession>A0A165NTL4</accession>
<proteinExistence type="predicted"/>
<keyword evidence="3" id="KW-1185">Reference proteome</keyword>
<dbReference type="InParanoid" id="A0A165NTL4"/>
<reference evidence="2 3" key="1">
    <citation type="journal article" date="2016" name="Mol. Biol. Evol.">
        <title>Comparative Genomics of Early-Diverging Mushroom-Forming Fungi Provides Insights into the Origins of Lignocellulose Decay Capabilities.</title>
        <authorList>
            <person name="Nagy L.G."/>
            <person name="Riley R."/>
            <person name="Tritt A."/>
            <person name="Adam C."/>
            <person name="Daum C."/>
            <person name="Floudas D."/>
            <person name="Sun H."/>
            <person name="Yadav J.S."/>
            <person name="Pangilinan J."/>
            <person name="Larsson K.H."/>
            <person name="Matsuura K."/>
            <person name="Barry K."/>
            <person name="Labutti K."/>
            <person name="Kuo R."/>
            <person name="Ohm R.A."/>
            <person name="Bhattacharya S.S."/>
            <person name="Shirouzu T."/>
            <person name="Yoshinaga Y."/>
            <person name="Martin F.M."/>
            <person name="Grigoriev I.V."/>
            <person name="Hibbett D.S."/>
        </authorList>
    </citation>
    <scope>NUCLEOTIDE SEQUENCE [LARGE SCALE GENOMIC DNA]</scope>
    <source>
        <strain evidence="2 3">HHB12029</strain>
    </source>
</reference>
<feature type="compositionally biased region" description="Low complexity" evidence="1">
    <location>
        <begin position="398"/>
        <end position="418"/>
    </location>
</feature>